<accession>A0ABU3NYA0</accession>
<dbReference type="Pfam" id="PF01969">
    <property type="entry name" value="Ni_insertion"/>
    <property type="match status" value="1"/>
</dbReference>
<dbReference type="RefSeq" id="WP_413780281.1">
    <property type="nucleotide sequence ID" value="NZ_JAUOZS010000001.1"/>
</dbReference>
<keyword evidence="1 2" id="KW-0533">Nickel</keyword>
<dbReference type="NCBIfam" id="TIGR00299">
    <property type="entry name" value="nickel pincer cofactor biosynthesis protein LarC"/>
    <property type="match status" value="1"/>
</dbReference>
<keyword evidence="2" id="KW-0456">Lyase</keyword>
<protein>
    <recommendedName>
        <fullName evidence="2">Pyridinium-3,5-bisthiocarboxylic acid mononucleotide nickel insertion protein</fullName>
        <shortName evidence="2">P2TMN nickel insertion protein</shortName>
        <ecNumber evidence="2">4.99.1.12</ecNumber>
    </recommendedName>
    <alternativeName>
        <fullName evidence="2">Nickel-pincer cofactor biosynthesis protein LarC</fullName>
    </alternativeName>
</protein>
<keyword evidence="4" id="KW-1185">Reference proteome</keyword>
<dbReference type="EC" id="4.99.1.12" evidence="2"/>
<dbReference type="PANTHER" id="PTHR36566">
    <property type="entry name" value="NICKEL INSERTION PROTEIN-RELATED"/>
    <property type="match status" value="1"/>
</dbReference>
<evidence type="ECO:0000256" key="2">
    <source>
        <dbReference type="HAMAP-Rule" id="MF_01074"/>
    </source>
</evidence>
<evidence type="ECO:0000313" key="4">
    <source>
        <dbReference type="Proteomes" id="UP001254848"/>
    </source>
</evidence>
<name>A0ABU3NYA0_9FIRM</name>
<organism evidence="3 4">
    <name type="scientific">Anaeroselena agilis</name>
    <dbReference type="NCBI Taxonomy" id="3063788"/>
    <lineage>
        <taxon>Bacteria</taxon>
        <taxon>Bacillati</taxon>
        <taxon>Bacillota</taxon>
        <taxon>Negativicutes</taxon>
        <taxon>Acetonemataceae</taxon>
        <taxon>Anaeroselena</taxon>
    </lineage>
</organism>
<comment type="caution">
    <text evidence="3">The sequence shown here is derived from an EMBL/GenBank/DDBJ whole genome shotgun (WGS) entry which is preliminary data.</text>
</comment>
<sequence length="400" mass="43197">MRTLYLDCFSGISGNMFLGALLDLGFPESHLRQELAKLPVNGYELIIKKVEKQGIAATYLDVKTGFFGQRRHRHLPDITAIIDGSDLPAAVKEDAKKVFLRLAEAEAKVHGTTVDKVHFHEVGAVDTIIDIVGTVLGLHWLGIGRVYTSKLRTGSGFVKCSHGRMPVPAPATAELLRGIAWEHGEIAKELVTPTGAALVAVFSAGSGGVPDGFISDTIGYGAGSWDLEIPNVVRAVLGEAAEAQAQAEYLVIEANIDDLNPQIFPHVMDRLFAVGARDVWLTPIIMKKGRSATRLSVLADSAAFPAAAAAILAETTTIGMRYYPVNRLEAERRTATVETPWGEVRVKVSAVKGQTVNAAPEYEDCRKLAAEHGLPLKIVWQKALSLAWPLYGRTDGGEEQ</sequence>
<reference evidence="3 4" key="1">
    <citation type="submission" date="2023-07" db="EMBL/GenBank/DDBJ databases">
        <title>The novel representative of Negativicutes class, Anaeroselena agilis gen. nov. sp. nov.</title>
        <authorList>
            <person name="Prokofeva M.I."/>
            <person name="Elcheninov A.G."/>
            <person name="Klyukina A."/>
            <person name="Kublanov I.V."/>
            <person name="Frolov E.N."/>
            <person name="Podosokorskaya O.A."/>
        </authorList>
    </citation>
    <scope>NUCLEOTIDE SEQUENCE [LARGE SCALE GENOMIC DNA]</scope>
    <source>
        <strain evidence="3 4">4137-cl</strain>
    </source>
</reference>
<proteinExistence type="inferred from homology"/>
<dbReference type="PANTHER" id="PTHR36566:SF1">
    <property type="entry name" value="PYRIDINIUM-3,5-BISTHIOCARBOXYLIC ACID MONONUCLEOTIDE NICKEL INSERTION PROTEIN"/>
    <property type="match status" value="1"/>
</dbReference>
<dbReference type="Proteomes" id="UP001254848">
    <property type="component" value="Unassembled WGS sequence"/>
</dbReference>
<comment type="catalytic activity">
    <reaction evidence="2">
        <text>Ni(II)-pyridinium-3,5-bisthiocarboxylate mononucleotide = pyridinium-3,5-bisthiocarboxylate mononucleotide + Ni(2+)</text>
        <dbReference type="Rhea" id="RHEA:54784"/>
        <dbReference type="ChEBI" id="CHEBI:49786"/>
        <dbReference type="ChEBI" id="CHEBI:137372"/>
        <dbReference type="ChEBI" id="CHEBI:137373"/>
        <dbReference type="EC" id="4.99.1.12"/>
    </reaction>
</comment>
<dbReference type="Gene3D" id="3.10.20.300">
    <property type="entry name" value="mk0293 like domain"/>
    <property type="match status" value="1"/>
</dbReference>
<gene>
    <name evidence="2 3" type="primary">larC</name>
    <name evidence="3" type="ORF">Q4T40_11030</name>
</gene>
<comment type="function">
    <text evidence="2">Involved in the biosynthesis of a nickel-pincer cofactor ((SCS)Ni(II) pincer complex). Binds Ni(2+), and functions in nickel delivery to pyridinium-3,5-bisthiocarboxylic acid mononucleotide (P2TMN), to form the mature cofactor. Is thus probably required for the activation of nickel-pincer cofactor-dependent enzymes.</text>
</comment>
<evidence type="ECO:0000313" key="3">
    <source>
        <dbReference type="EMBL" id="MDT8901779.1"/>
    </source>
</evidence>
<dbReference type="Gene3D" id="3.30.70.1380">
    <property type="entry name" value="Transcriptional regulatory protein pf0864 domain like"/>
    <property type="match status" value="1"/>
</dbReference>
<evidence type="ECO:0000256" key="1">
    <source>
        <dbReference type="ARBA" id="ARBA00022596"/>
    </source>
</evidence>
<dbReference type="InterPro" id="IPR002822">
    <property type="entry name" value="Ni_insertion"/>
</dbReference>
<dbReference type="HAMAP" id="MF_01074">
    <property type="entry name" value="LarC"/>
    <property type="match status" value="1"/>
</dbReference>
<comment type="similarity">
    <text evidence="2">Belongs to the LarC family.</text>
</comment>
<dbReference type="EMBL" id="JAUOZS010000001">
    <property type="protein sequence ID" value="MDT8901779.1"/>
    <property type="molecule type" value="Genomic_DNA"/>
</dbReference>